<organism evidence="1 2">
    <name type="scientific">Armillaria luteobubalina</name>
    <dbReference type="NCBI Taxonomy" id="153913"/>
    <lineage>
        <taxon>Eukaryota</taxon>
        <taxon>Fungi</taxon>
        <taxon>Dikarya</taxon>
        <taxon>Basidiomycota</taxon>
        <taxon>Agaricomycotina</taxon>
        <taxon>Agaricomycetes</taxon>
        <taxon>Agaricomycetidae</taxon>
        <taxon>Agaricales</taxon>
        <taxon>Marasmiineae</taxon>
        <taxon>Physalacriaceae</taxon>
        <taxon>Armillaria</taxon>
    </lineage>
</organism>
<evidence type="ECO:0000313" key="2">
    <source>
        <dbReference type="Proteomes" id="UP001175228"/>
    </source>
</evidence>
<dbReference type="EMBL" id="JAUEPU010000016">
    <property type="protein sequence ID" value="KAK0496038.1"/>
    <property type="molecule type" value="Genomic_DNA"/>
</dbReference>
<name>A0AA39Q4D3_9AGAR</name>
<gene>
    <name evidence="1" type="ORF">EDD18DRAFT_1105932</name>
</gene>
<evidence type="ECO:0000313" key="1">
    <source>
        <dbReference type="EMBL" id="KAK0496038.1"/>
    </source>
</evidence>
<protein>
    <submittedName>
        <fullName evidence="1">Uncharacterized protein</fullName>
    </submittedName>
</protein>
<reference evidence="1" key="1">
    <citation type="submission" date="2023-06" db="EMBL/GenBank/DDBJ databases">
        <authorList>
            <consortium name="Lawrence Berkeley National Laboratory"/>
            <person name="Ahrendt S."/>
            <person name="Sahu N."/>
            <person name="Indic B."/>
            <person name="Wong-Bajracharya J."/>
            <person name="Merenyi Z."/>
            <person name="Ke H.-M."/>
            <person name="Monk M."/>
            <person name="Kocsube S."/>
            <person name="Drula E."/>
            <person name="Lipzen A."/>
            <person name="Balint B."/>
            <person name="Henrissat B."/>
            <person name="Andreopoulos B."/>
            <person name="Martin F.M."/>
            <person name="Harder C.B."/>
            <person name="Rigling D."/>
            <person name="Ford K.L."/>
            <person name="Foster G.D."/>
            <person name="Pangilinan J."/>
            <person name="Papanicolaou A."/>
            <person name="Barry K."/>
            <person name="LaButti K."/>
            <person name="Viragh M."/>
            <person name="Koriabine M."/>
            <person name="Yan M."/>
            <person name="Riley R."/>
            <person name="Champramary S."/>
            <person name="Plett K.L."/>
            <person name="Tsai I.J."/>
            <person name="Slot J."/>
            <person name="Sipos G."/>
            <person name="Plett J."/>
            <person name="Nagy L.G."/>
            <person name="Grigoriev I.V."/>
        </authorList>
    </citation>
    <scope>NUCLEOTIDE SEQUENCE</scope>
    <source>
        <strain evidence="1">HWK02</strain>
    </source>
</reference>
<accession>A0AA39Q4D3</accession>
<sequence length="658" mass="72956">MISSSLTLTTVKGADNSHRDVSNGRWLGYPAIQGLTRRGTCSINTSCVGFIVVTKNPVLLSSTTAAFGFAMCKISFETLSVDFHPHFDNDHTVELDADNDFLLNNDHIRICNVHPRMYAAGLMLIKMSYHWSDREVWKWDSFTNCLLIDTYSGSTVDSAAHDPVECWSDKNRPIAGQILDDRKDMLLCGGNDGILLRRQEVKFFSLNSAAACQLTVCRLLYSEPIFSCRMTTFRFAMAILMPTDKAQLISVEPVHIWGRAASRRGWKGHDRNFKVGYEGVVEREPVVGEGKILTQTSILVMLTKKKRVTSEMQRAARARGLQVMVRILHHLAFLWVNVFFPQYSGACHDQGGDVYPTSDLRKLTITVGSKGPQRALAEQVEEHVEGVGSNGTGQCGTETSCKRLSKTANIVLCTGMKRHQRREGRSWEQVDSRGGCTEEGVMKTTLNLSPINGCLVCCYPYQRTALQPRVLYSRRTMLIQQSAHRAVANSTDLEDTEMRAQAEEHLPVAMSKNRNTGSRQKYIPEIEQRVEMMGGACGLEMASERRGAQMDGTRGVVGAETGWTRAGQSGVWRGKEDCVDGGCRRQCIFSQGGGVDETGHFMHEGGATSVWQGIIGTGCFLREGGSTSVWREGIETAVFTRGASECGRGRWEVWTEAV</sequence>
<dbReference type="Proteomes" id="UP001175228">
    <property type="component" value="Unassembled WGS sequence"/>
</dbReference>
<proteinExistence type="predicted"/>
<dbReference type="AlphaFoldDB" id="A0AA39Q4D3"/>
<keyword evidence="2" id="KW-1185">Reference proteome</keyword>
<comment type="caution">
    <text evidence="1">The sequence shown here is derived from an EMBL/GenBank/DDBJ whole genome shotgun (WGS) entry which is preliminary data.</text>
</comment>